<dbReference type="Gene3D" id="3.40.50.300">
    <property type="entry name" value="P-loop containing nucleotide triphosphate hydrolases"/>
    <property type="match status" value="1"/>
</dbReference>
<dbReference type="Proteomes" id="UP000093044">
    <property type="component" value="Chromosome"/>
</dbReference>
<feature type="domain" description="Helicase C-terminal" evidence="3">
    <location>
        <begin position="847"/>
        <end position="1007"/>
    </location>
</feature>
<dbReference type="PROSITE" id="PS51192">
    <property type="entry name" value="HELICASE_ATP_BIND_1"/>
    <property type="match status" value="1"/>
</dbReference>
<dbReference type="Pfam" id="PF00176">
    <property type="entry name" value="SNF2-rel_dom"/>
    <property type="match status" value="1"/>
</dbReference>
<evidence type="ECO:0008006" key="6">
    <source>
        <dbReference type="Google" id="ProtNLM"/>
    </source>
</evidence>
<dbReference type="FunFam" id="3.40.50.300:FF:000533">
    <property type="entry name" value="Helicase, Snf2 family"/>
    <property type="match status" value="1"/>
</dbReference>
<dbReference type="SMART" id="SM00487">
    <property type="entry name" value="DEXDc"/>
    <property type="match status" value="1"/>
</dbReference>
<reference evidence="4" key="1">
    <citation type="submission" date="2016-08" db="EMBL/GenBank/DDBJ databases">
        <title>Complete genome of Cloacibacillus porcorum.</title>
        <authorList>
            <person name="Looft T."/>
            <person name="Bayles D.O."/>
            <person name="Alt D.P."/>
        </authorList>
    </citation>
    <scope>NUCLEOTIDE SEQUENCE [LARGE SCALE GENOMIC DNA]</scope>
    <source>
        <strain evidence="4">CL-84</strain>
    </source>
</reference>
<dbReference type="GeneID" id="83059084"/>
<evidence type="ECO:0000256" key="1">
    <source>
        <dbReference type="ARBA" id="ARBA00022801"/>
    </source>
</evidence>
<gene>
    <name evidence="4" type="ORF">BED41_14650</name>
</gene>
<protein>
    <recommendedName>
        <fullName evidence="6">Helicase SNF2</fullName>
    </recommendedName>
</protein>
<dbReference type="OrthoDB" id="9814088at2"/>
<name>A0A1B2I8G6_9BACT</name>
<evidence type="ECO:0000259" key="3">
    <source>
        <dbReference type="PROSITE" id="PS51194"/>
    </source>
</evidence>
<dbReference type="GO" id="GO:0005524">
    <property type="term" value="F:ATP binding"/>
    <property type="evidence" value="ECO:0007669"/>
    <property type="project" value="InterPro"/>
</dbReference>
<dbReference type="InterPro" id="IPR049730">
    <property type="entry name" value="SNF2/RAD54-like_C"/>
</dbReference>
<evidence type="ECO:0000313" key="5">
    <source>
        <dbReference type="Proteomes" id="UP000093044"/>
    </source>
</evidence>
<sequence>MLILHTAFEQDLIYLWGECSFENRRLRSREKEGRCFLPWGAKPPQLRAALRAFGLRGGRKAPAEEAPTVSLLLPARGRFPLPSSPILGEIHDSGEPPALAPYYVEALVLSFTEFTQLLRIIRESGERLSFPGLLFADDLKFMCRALEYAAVLVQRGTYIPDMEPRGDSFVSQWRPIILAKYQDEFSSFASAMPPVLCGFSTDAPLEAPRSKRAGATLLLESMTDMLIRSSQQGAADRGRRVNAGNPHEIWLRSLIWQKAPLIKWNEEMASLYPQIRAWADSLKAVTAQPWRLFMRLEEPIGEGERSWTLSWHLQSTQDPSLVIPAERVWSPTEAERGWFEHTQTNPRRYMLQILGHLATRVPYIAESLEVPYPCECSLSLDNLFDFLQNHLPSIMDQGIQVQFPSTWGQISDRPRLSVRANLHDENAFAPGGRMQLSDMLDVDWSVALGDDILTEEELAMLTELKTPLTSIRGRWVILYRDEVEKITAALKKLPDKIERKEALLSSLRQEHMDAPLSEVTGSPWLANVRSLLLGTEPLEEMEAPEGFAGRLRPYQAKGLAWLARLVRLGMGACLADDMGLGKTVQTLALIKNLRLMGERRPVLLICPTSVMENWRRETERFIPGTKTLIHHGMKRNKKNVFTDEALAETLVISSYSLLYRDNSLFSKVEWAGIILDEAQNIKNPDTCQSRAARSIRADWHIALTGTPVENHVGDMWSIMEFLMPGLMPNRARFSREILRPVQAGEKKAMDRVRRMTAPFILRRLKTDKEIISDLPEKIESKEFCPLSREQATLYSAVTSSLEREIEGTEGIRRKGVVLGAITALKQICDHPLLYLKDKSEIDNRSGKLARLAEIAEEMLASGDRALIFTQYAEMGELLKKFIQETFGREVLFLHGGVPREKRDEMVRRFQEEEEGPPFFVLSLKAGGTGLNLTRANHVVMFDRWWNPAVEQQAVDRAYRIGQRNNVQVHYFCCRGTLEEKIESLIEAKRELADMLVGTGESWLSDLSDSDLHELFSLEREAVDNI</sequence>
<dbReference type="KEGG" id="cpor:BED41_14650"/>
<dbReference type="InterPro" id="IPR027417">
    <property type="entry name" value="P-loop_NTPase"/>
</dbReference>
<dbReference type="InterPro" id="IPR038718">
    <property type="entry name" value="SNF2-like_sf"/>
</dbReference>
<accession>A0A1B2I8G6</accession>
<dbReference type="EMBL" id="CP016757">
    <property type="protein sequence ID" value="ANZ46232.1"/>
    <property type="molecule type" value="Genomic_DNA"/>
</dbReference>
<dbReference type="STRING" id="1197717.BED41_14650"/>
<organism evidence="4 5">
    <name type="scientific">Cloacibacillus porcorum</name>
    <dbReference type="NCBI Taxonomy" id="1197717"/>
    <lineage>
        <taxon>Bacteria</taxon>
        <taxon>Thermotogati</taxon>
        <taxon>Synergistota</taxon>
        <taxon>Synergistia</taxon>
        <taxon>Synergistales</taxon>
        <taxon>Synergistaceae</taxon>
        <taxon>Cloacibacillus</taxon>
    </lineage>
</organism>
<proteinExistence type="predicted"/>
<dbReference type="GO" id="GO:0016787">
    <property type="term" value="F:hydrolase activity"/>
    <property type="evidence" value="ECO:0007669"/>
    <property type="project" value="UniProtKB-KW"/>
</dbReference>
<dbReference type="Pfam" id="PF12419">
    <property type="entry name" value="DUF3670"/>
    <property type="match status" value="1"/>
</dbReference>
<dbReference type="InterPro" id="IPR022138">
    <property type="entry name" value="DUF3670"/>
</dbReference>
<dbReference type="Gene3D" id="3.40.50.10810">
    <property type="entry name" value="Tandem AAA-ATPase domain"/>
    <property type="match status" value="1"/>
</dbReference>
<dbReference type="InterPro" id="IPR014001">
    <property type="entry name" value="Helicase_ATP-bd"/>
</dbReference>
<dbReference type="Pfam" id="PF00271">
    <property type="entry name" value="Helicase_C"/>
    <property type="match status" value="1"/>
</dbReference>
<dbReference type="InterPro" id="IPR000330">
    <property type="entry name" value="SNF2_N"/>
</dbReference>
<dbReference type="PROSITE" id="PS51194">
    <property type="entry name" value="HELICASE_CTER"/>
    <property type="match status" value="1"/>
</dbReference>
<dbReference type="InterPro" id="IPR001650">
    <property type="entry name" value="Helicase_C-like"/>
</dbReference>
<keyword evidence="5" id="KW-1185">Reference proteome</keyword>
<dbReference type="PANTHER" id="PTHR10799">
    <property type="entry name" value="SNF2/RAD54 HELICASE FAMILY"/>
    <property type="match status" value="1"/>
</dbReference>
<dbReference type="SUPFAM" id="SSF52540">
    <property type="entry name" value="P-loop containing nucleoside triphosphate hydrolases"/>
    <property type="match status" value="2"/>
</dbReference>
<feature type="domain" description="Helicase ATP-binding" evidence="2">
    <location>
        <begin position="563"/>
        <end position="725"/>
    </location>
</feature>
<evidence type="ECO:0000259" key="2">
    <source>
        <dbReference type="PROSITE" id="PS51192"/>
    </source>
</evidence>
<keyword evidence="1" id="KW-0378">Hydrolase</keyword>
<dbReference type="CDD" id="cd18793">
    <property type="entry name" value="SF2_C_SNF"/>
    <property type="match status" value="1"/>
</dbReference>
<dbReference type="RefSeq" id="WP_066747999.1">
    <property type="nucleotide sequence ID" value="NZ_CAUFKJ010000006.1"/>
</dbReference>
<dbReference type="SMART" id="SM00490">
    <property type="entry name" value="HELICc"/>
    <property type="match status" value="1"/>
</dbReference>
<dbReference type="AlphaFoldDB" id="A0A1B2I8G6"/>
<evidence type="ECO:0000313" key="4">
    <source>
        <dbReference type="EMBL" id="ANZ46232.1"/>
    </source>
</evidence>